<evidence type="ECO:0000256" key="5">
    <source>
        <dbReference type="ARBA" id="ARBA00023244"/>
    </source>
</evidence>
<comment type="pathway">
    <text evidence="1 9">Porphyrin-containing compound metabolism; protoporphyrin-IX biosynthesis; coproporphyrinogen-III from 5-aminolevulinate: step 3/4.</text>
</comment>
<evidence type="ECO:0000313" key="12">
    <source>
        <dbReference type="Proteomes" id="UP001139646"/>
    </source>
</evidence>
<evidence type="ECO:0000256" key="1">
    <source>
        <dbReference type="ARBA" id="ARBA00004772"/>
    </source>
</evidence>
<dbReference type="Gene3D" id="3.40.50.10090">
    <property type="match status" value="2"/>
</dbReference>
<dbReference type="Proteomes" id="UP001139646">
    <property type="component" value="Unassembled WGS sequence"/>
</dbReference>
<dbReference type="SUPFAM" id="SSF69618">
    <property type="entry name" value="HemD-like"/>
    <property type="match status" value="1"/>
</dbReference>
<dbReference type="Pfam" id="PF02602">
    <property type="entry name" value="HEM4"/>
    <property type="match status" value="1"/>
</dbReference>
<dbReference type="InterPro" id="IPR036108">
    <property type="entry name" value="4pyrrol_syn_uPrphyn_synt_sf"/>
</dbReference>
<evidence type="ECO:0000256" key="8">
    <source>
        <dbReference type="ARBA" id="ARBA00048617"/>
    </source>
</evidence>
<evidence type="ECO:0000256" key="6">
    <source>
        <dbReference type="ARBA" id="ARBA00037589"/>
    </source>
</evidence>
<accession>A0ABS9WWN2</accession>
<comment type="function">
    <text evidence="6 9">Catalyzes cyclization of the linear tetrapyrrole, hydroxymethylbilane, to the macrocyclic uroporphyrinogen III.</text>
</comment>
<reference evidence="11" key="1">
    <citation type="submission" date="2022-01" db="EMBL/GenBank/DDBJ databases">
        <title>Colwellia maritima, isolated from seawater.</title>
        <authorList>
            <person name="Kristyanto S."/>
            <person name="Jung J."/>
            <person name="Jeon C.O."/>
        </authorList>
    </citation>
    <scope>NUCLEOTIDE SEQUENCE</scope>
    <source>
        <strain evidence="11">MSW7</strain>
    </source>
</reference>
<sequence>MLNVLITRPTNKAKALETSLTALGIACVNQPLFDYKTKDDAEISQRLLTHGHIIIFVSVAAVEFANNVFPANYWQYQSVFAVGNATKLALERLGITPVFCPTQENSEGLLALPALNKSFNNAPITIVRGDRGREHLASQLRELGANVNYLESYQCVWRTFTKDIAQQWFKQQINCIVVTSNAILEKLVQLMLPQQEAKHTGQLTKYWQNECLWLVASHRIAESAKSLGLSQVIVSDGASEKAIITTLKQLEEEKLRCSI</sequence>
<evidence type="ECO:0000256" key="7">
    <source>
        <dbReference type="ARBA" id="ARBA00040167"/>
    </source>
</evidence>
<comment type="similarity">
    <text evidence="2 9">Belongs to the uroporphyrinogen-III synthase family.</text>
</comment>
<comment type="caution">
    <text evidence="11">The sequence shown here is derived from an EMBL/GenBank/DDBJ whole genome shotgun (WGS) entry which is preliminary data.</text>
</comment>
<evidence type="ECO:0000256" key="3">
    <source>
        <dbReference type="ARBA" id="ARBA00013109"/>
    </source>
</evidence>
<evidence type="ECO:0000256" key="2">
    <source>
        <dbReference type="ARBA" id="ARBA00008133"/>
    </source>
</evidence>
<dbReference type="RefSeq" id="WP_242282880.1">
    <property type="nucleotide sequence ID" value="NZ_JAKKSL010000001.1"/>
</dbReference>
<evidence type="ECO:0000313" key="11">
    <source>
        <dbReference type="EMBL" id="MCI2282280.1"/>
    </source>
</evidence>
<protein>
    <recommendedName>
        <fullName evidence="7 9">Uroporphyrinogen-III synthase</fullName>
        <ecNumber evidence="3 9">4.2.1.75</ecNumber>
    </recommendedName>
</protein>
<dbReference type="PANTHER" id="PTHR38042:SF1">
    <property type="entry name" value="UROPORPHYRINOGEN-III SYNTHASE, CHLOROPLASTIC"/>
    <property type="match status" value="1"/>
</dbReference>
<dbReference type="CDD" id="cd06578">
    <property type="entry name" value="HemD"/>
    <property type="match status" value="1"/>
</dbReference>
<dbReference type="EMBL" id="JAKKSL010000001">
    <property type="protein sequence ID" value="MCI2282280.1"/>
    <property type="molecule type" value="Genomic_DNA"/>
</dbReference>
<name>A0ABS9WWN2_9GAMM</name>
<evidence type="ECO:0000259" key="10">
    <source>
        <dbReference type="Pfam" id="PF02602"/>
    </source>
</evidence>
<gene>
    <name evidence="11" type="ORF">L3081_01250</name>
</gene>
<dbReference type="EC" id="4.2.1.75" evidence="3 9"/>
<dbReference type="PANTHER" id="PTHR38042">
    <property type="entry name" value="UROPORPHYRINOGEN-III SYNTHASE, CHLOROPLASTIC"/>
    <property type="match status" value="1"/>
</dbReference>
<evidence type="ECO:0000256" key="4">
    <source>
        <dbReference type="ARBA" id="ARBA00023239"/>
    </source>
</evidence>
<keyword evidence="4 9" id="KW-0456">Lyase</keyword>
<keyword evidence="5 9" id="KW-0627">Porphyrin biosynthesis</keyword>
<organism evidence="11 12">
    <name type="scientific">Colwellia maritima</name>
    <dbReference type="NCBI Taxonomy" id="2912588"/>
    <lineage>
        <taxon>Bacteria</taxon>
        <taxon>Pseudomonadati</taxon>
        <taxon>Pseudomonadota</taxon>
        <taxon>Gammaproteobacteria</taxon>
        <taxon>Alteromonadales</taxon>
        <taxon>Colwelliaceae</taxon>
        <taxon>Colwellia</taxon>
    </lineage>
</organism>
<feature type="domain" description="Tetrapyrrole biosynthesis uroporphyrinogen III synthase" evidence="10">
    <location>
        <begin position="15"/>
        <end position="244"/>
    </location>
</feature>
<dbReference type="InterPro" id="IPR003754">
    <property type="entry name" value="4pyrrol_synth_uPrphyn_synth"/>
</dbReference>
<keyword evidence="12" id="KW-1185">Reference proteome</keyword>
<comment type="catalytic activity">
    <reaction evidence="8 9">
        <text>hydroxymethylbilane = uroporphyrinogen III + H2O</text>
        <dbReference type="Rhea" id="RHEA:18965"/>
        <dbReference type="ChEBI" id="CHEBI:15377"/>
        <dbReference type="ChEBI" id="CHEBI:57308"/>
        <dbReference type="ChEBI" id="CHEBI:57845"/>
        <dbReference type="EC" id="4.2.1.75"/>
    </reaction>
</comment>
<evidence type="ECO:0000256" key="9">
    <source>
        <dbReference type="RuleBase" id="RU366031"/>
    </source>
</evidence>
<dbReference type="InterPro" id="IPR039793">
    <property type="entry name" value="UROS/Hem4"/>
</dbReference>
<proteinExistence type="inferred from homology"/>